<evidence type="ECO:0000313" key="2">
    <source>
        <dbReference type="Proteomes" id="UP000824062"/>
    </source>
</evidence>
<evidence type="ECO:0000313" key="1">
    <source>
        <dbReference type="EMBL" id="HIZ46567.1"/>
    </source>
</evidence>
<accession>A0A9D2JEQ3</accession>
<organism evidence="1 2">
    <name type="scientific">Candidatus Olsenella pullistercoris</name>
    <dbReference type="NCBI Taxonomy" id="2838712"/>
    <lineage>
        <taxon>Bacteria</taxon>
        <taxon>Bacillati</taxon>
        <taxon>Actinomycetota</taxon>
        <taxon>Coriobacteriia</taxon>
        <taxon>Coriobacteriales</taxon>
        <taxon>Atopobiaceae</taxon>
        <taxon>Olsenella</taxon>
    </lineage>
</organism>
<sequence>MREEGERTRGTIAGAVGAADVSRRESEQGVGHEAARALEELRERGDCVLVRSGYLDLSGRVWGCVVQGAGWSEVRLVSGGASGCEVVTLRMEASEVRAALGVP</sequence>
<comment type="caution">
    <text evidence="1">The sequence shown here is derived from an EMBL/GenBank/DDBJ whole genome shotgun (WGS) entry which is preliminary data.</text>
</comment>
<dbReference type="EMBL" id="DXBM01000050">
    <property type="protein sequence ID" value="HIZ46567.1"/>
    <property type="molecule type" value="Genomic_DNA"/>
</dbReference>
<name>A0A9D2JEQ3_9ACTN</name>
<reference evidence="1" key="1">
    <citation type="journal article" date="2021" name="PeerJ">
        <title>Extensive microbial diversity within the chicken gut microbiome revealed by metagenomics and culture.</title>
        <authorList>
            <person name="Gilroy R."/>
            <person name="Ravi A."/>
            <person name="Getino M."/>
            <person name="Pursley I."/>
            <person name="Horton D.L."/>
            <person name="Alikhan N.F."/>
            <person name="Baker D."/>
            <person name="Gharbi K."/>
            <person name="Hall N."/>
            <person name="Watson M."/>
            <person name="Adriaenssens E.M."/>
            <person name="Foster-Nyarko E."/>
            <person name="Jarju S."/>
            <person name="Secka A."/>
            <person name="Antonio M."/>
            <person name="Oren A."/>
            <person name="Chaudhuri R.R."/>
            <person name="La Ragione R."/>
            <person name="Hildebrand F."/>
            <person name="Pallen M.J."/>
        </authorList>
    </citation>
    <scope>NUCLEOTIDE SEQUENCE</scope>
    <source>
        <strain evidence="1">ChiHjej12B11-14209</strain>
    </source>
</reference>
<dbReference type="Proteomes" id="UP000824062">
    <property type="component" value="Unassembled WGS sequence"/>
</dbReference>
<dbReference type="AlphaFoldDB" id="A0A9D2JEQ3"/>
<protein>
    <submittedName>
        <fullName evidence="1">Uncharacterized protein</fullName>
    </submittedName>
</protein>
<proteinExistence type="predicted"/>
<reference evidence="1" key="2">
    <citation type="submission" date="2021-04" db="EMBL/GenBank/DDBJ databases">
        <authorList>
            <person name="Gilroy R."/>
        </authorList>
    </citation>
    <scope>NUCLEOTIDE SEQUENCE</scope>
    <source>
        <strain evidence="1">ChiHjej12B11-14209</strain>
    </source>
</reference>
<gene>
    <name evidence="1" type="ORF">IAA19_06055</name>
</gene>